<keyword evidence="2" id="KW-1185">Reference proteome</keyword>
<protein>
    <submittedName>
        <fullName evidence="1">Uncharacterized protein</fullName>
    </submittedName>
</protein>
<name>A0AAN7E8N9_QUERU</name>
<evidence type="ECO:0000313" key="1">
    <source>
        <dbReference type="EMBL" id="KAK4566053.1"/>
    </source>
</evidence>
<reference evidence="1 2" key="1">
    <citation type="journal article" date="2023" name="G3 (Bethesda)">
        <title>A haplotype-resolved chromosome-scale genome for Quercus rubra L. provides insights into the genetics of adaptive traits for red oak species.</title>
        <authorList>
            <person name="Kapoor B."/>
            <person name="Jenkins J."/>
            <person name="Schmutz J."/>
            <person name="Zhebentyayeva T."/>
            <person name="Kuelheim C."/>
            <person name="Coggeshall M."/>
            <person name="Heim C."/>
            <person name="Lasky J.R."/>
            <person name="Leites L."/>
            <person name="Islam-Faridi N."/>
            <person name="Romero-Severson J."/>
            <person name="DeLeo V.L."/>
            <person name="Lucas S.M."/>
            <person name="Lazic D."/>
            <person name="Gailing O."/>
            <person name="Carlson J."/>
            <person name="Staton M."/>
        </authorList>
    </citation>
    <scope>NUCLEOTIDE SEQUENCE [LARGE SCALE GENOMIC DNA]</scope>
    <source>
        <strain evidence="1">Pseudo-F2</strain>
    </source>
</reference>
<sequence>MEGVEEERELAKKRSQRYQQRMTKAYAQVVRPRAFTEGQLVLRIAEHEGPYIIRKAHESGYYYLTKEDGTVLIEPINGKWLKQYYA</sequence>
<organism evidence="1 2">
    <name type="scientific">Quercus rubra</name>
    <name type="common">Northern red oak</name>
    <name type="synonym">Quercus borealis</name>
    <dbReference type="NCBI Taxonomy" id="3512"/>
    <lineage>
        <taxon>Eukaryota</taxon>
        <taxon>Viridiplantae</taxon>
        <taxon>Streptophyta</taxon>
        <taxon>Embryophyta</taxon>
        <taxon>Tracheophyta</taxon>
        <taxon>Spermatophyta</taxon>
        <taxon>Magnoliopsida</taxon>
        <taxon>eudicotyledons</taxon>
        <taxon>Gunneridae</taxon>
        <taxon>Pentapetalae</taxon>
        <taxon>rosids</taxon>
        <taxon>fabids</taxon>
        <taxon>Fagales</taxon>
        <taxon>Fagaceae</taxon>
        <taxon>Quercus</taxon>
    </lineage>
</organism>
<dbReference type="EMBL" id="JAXUIC010000010">
    <property type="protein sequence ID" value="KAK4566053.1"/>
    <property type="molecule type" value="Genomic_DNA"/>
</dbReference>
<dbReference type="Proteomes" id="UP001324115">
    <property type="component" value="Unassembled WGS sequence"/>
</dbReference>
<dbReference type="AlphaFoldDB" id="A0AAN7E8N9"/>
<evidence type="ECO:0000313" key="2">
    <source>
        <dbReference type="Proteomes" id="UP001324115"/>
    </source>
</evidence>
<accession>A0AAN7E8N9</accession>
<gene>
    <name evidence="1" type="ORF">RGQ29_002306</name>
</gene>
<comment type="caution">
    <text evidence="1">The sequence shown here is derived from an EMBL/GenBank/DDBJ whole genome shotgun (WGS) entry which is preliminary data.</text>
</comment>
<proteinExistence type="predicted"/>